<gene>
    <name evidence="7" type="ORF">FNV43_RR18877</name>
</gene>
<dbReference type="FunFam" id="3.40.50.12650:FF:000005">
    <property type="entry name" value="DNA repair metallo-beta-lactamase family protein"/>
    <property type="match status" value="1"/>
</dbReference>
<organism evidence="7 8">
    <name type="scientific">Rhamnella rubrinervis</name>
    <dbReference type="NCBI Taxonomy" id="2594499"/>
    <lineage>
        <taxon>Eukaryota</taxon>
        <taxon>Viridiplantae</taxon>
        <taxon>Streptophyta</taxon>
        <taxon>Embryophyta</taxon>
        <taxon>Tracheophyta</taxon>
        <taxon>Spermatophyta</taxon>
        <taxon>Magnoliopsida</taxon>
        <taxon>eudicotyledons</taxon>
        <taxon>Gunneridae</taxon>
        <taxon>Pentapetalae</taxon>
        <taxon>rosids</taxon>
        <taxon>fabids</taxon>
        <taxon>Rosales</taxon>
        <taxon>Rhamnaceae</taxon>
        <taxon>rhamnoid group</taxon>
        <taxon>Rhamneae</taxon>
        <taxon>Rhamnella</taxon>
    </lineage>
</organism>
<dbReference type="GO" id="GO:0006303">
    <property type="term" value="P:double-strand break repair via nonhomologous end joining"/>
    <property type="evidence" value="ECO:0007669"/>
    <property type="project" value="TreeGrafter"/>
</dbReference>
<keyword evidence="8" id="KW-1185">Reference proteome</keyword>
<dbReference type="FunFam" id="3.60.15.10:FF:000039">
    <property type="entry name" value="DNA repair metallo-beta-lactamase family protein"/>
    <property type="match status" value="1"/>
</dbReference>
<comment type="caution">
    <text evidence="7">The sequence shown here is derived from an EMBL/GenBank/DDBJ whole genome shotgun (WGS) entry which is preliminary data.</text>
</comment>
<evidence type="ECO:0000259" key="6">
    <source>
        <dbReference type="Pfam" id="PF07522"/>
    </source>
</evidence>
<evidence type="ECO:0000313" key="7">
    <source>
        <dbReference type="EMBL" id="KAF3440593.1"/>
    </source>
</evidence>
<name>A0A8K0GWR9_9ROSA</name>
<evidence type="ECO:0000256" key="5">
    <source>
        <dbReference type="ARBA" id="ARBA00023242"/>
    </source>
</evidence>
<dbReference type="Gene3D" id="3.40.50.12650">
    <property type="match status" value="1"/>
</dbReference>
<dbReference type="AlphaFoldDB" id="A0A8K0GWR9"/>
<protein>
    <recommendedName>
        <fullName evidence="6">DNA repair metallo-beta-lactamase domain-containing protein</fullName>
    </recommendedName>
</protein>
<dbReference type="GO" id="GO:0003684">
    <property type="term" value="F:damaged DNA binding"/>
    <property type="evidence" value="ECO:0007669"/>
    <property type="project" value="TreeGrafter"/>
</dbReference>
<accession>A0A8K0GWR9</accession>
<dbReference type="GO" id="GO:0035312">
    <property type="term" value="F:5'-3' DNA exonuclease activity"/>
    <property type="evidence" value="ECO:0007669"/>
    <property type="project" value="TreeGrafter"/>
</dbReference>
<proteinExistence type="inferred from homology"/>
<evidence type="ECO:0000256" key="1">
    <source>
        <dbReference type="ARBA" id="ARBA00004123"/>
    </source>
</evidence>
<evidence type="ECO:0000313" key="8">
    <source>
        <dbReference type="Proteomes" id="UP000796880"/>
    </source>
</evidence>
<comment type="similarity">
    <text evidence="2">Belongs to the DNA repair metallo-beta-lactamase (DRMBL) family.</text>
</comment>
<evidence type="ECO:0000256" key="3">
    <source>
        <dbReference type="ARBA" id="ARBA00022763"/>
    </source>
</evidence>
<dbReference type="EMBL" id="VOIH02000008">
    <property type="protein sequence ID" value="KAF3440593.1"/>
    <property type="molecule type" value="Genomic_DNA"/>
</dbReference>
<comment type="subcellular location">
    <subcellularLocation>
        <location evidence="1">Nucleus</location>
    </subcellularLocation>
</comment>
<evidence type="ECO:0000256" key="4">
    <source>
        <dbReference type="ARBA" id="ARBA00023204"/>
    </source>
</evidence>
<reference evidence="7" key="1">
    <citation type="submission" date="2020-03" db="EMBL/GenBank/DDBJ databases">
        <title>A high-quality chromosome-level genome assembly of a woody plant with both climbing and erect habits, Rhamnella rubrinervis.</title>
        <authorList>
            <person name="Lu Z."/>
            <person name="Yang Y."/>
            <person name="Zhu X."/>
            <person name="Sun Y."/>
        </authorList>
    </citation>
    <scope>NUCLEOTIDE SEQUENCE</scope>
    <source>
        <strain evidence="7">BYM</strain>
        <tissue evidence="7">Leaf</tissue>
    </source>
</reference>
<dbReference type="PANTHER" id="PTHR23240">
    <property type="entry name" value="DNA CROSS-LINK REPAIR PROTEIN PSO2/SNM1-RELATED"/>
    <property type="match status" value="1"/>
</dbReference>
<keyword evidence="3" id="KW-0227">DNA damage</keyword>
<dbReference type="GO" id="GO:0036297">
    <property type="term" value="P:interstrand cross-link repair"/>
    <property type="evidence" value="ECO:0007669"/>
    <property type="project" value="TreeGrafter"/>
</dbReference>
<dbReference type="Proteomes" id="UP000796880">
    <property type="component" value="Unassembled WGS sequence"/>
</dbReference>
<dbReference type="InterPro" id="IPR036866">
    <property type="entry name" value="RibonucZ/Hydroxyglut_hydro"/>
</dbReference>
<keyword evidence="5" id="KW-0539">Nucleus</keyword>
<dbReference type="GO" id="GO:0005634">
    <property type="term" value="C:nucleus"/>
    <property type="evidence" value="ECO:0007669"/>
    <property type="project" value="UniProtKB-SubCell"/>
</dbReference>
<keyword evidence="4" id="KW-0234">DNA repair</keyword>
<dbReference type="Pfam" id="PF07522">
    <property type="entry name" value="DRMBL"/>
    <property type="match status" value="1"/>
</dbReference>
<sequence>MPIELPKGLPFSVDTWNPSSKRKRHHFLTHAHKDHSTGISTHYSYPIYCTHLTKTLVLLHHPQLDNSLFVGIEVGQSVVIDDPDGAFSVMAFDANHCPGAVMFLFEGHFGNILHTGDCRLTPECLQNLPDKYLRRKGRKPRCQLDYVFLDCTFGRFSGKVPSKHSAIQQVINCIWKHPDAPVVYLSCDLLGQEDILADVSQTFGSKIYVDKATSSECFLALTLTIPEILTQDPSSRFHVFNGFPELYVRAKAKLVEAQANSKPEPLIIRPSTQWYACEEGCSEDENCKNQRMSEAMRDQFGVWHVCYSMHSSRDELEWALQLLTPKWVISTTPSCRAMELGYVKKHCFSAQASPDESLWKLLDLGVEASSFANVPVAVKSLHSSSALEVSAQGSGDSKLQLVKISTCQKEDFNLSPPRKRIPVTLFGRARFGLQESASQGEEEKIVNVKGEPSQAVDNQFEQESSFREEEICKEPLVKKLKVEINEVQCHKTVEKESSEVGNNNQTSIGSSKCFNERLRKLYRSMNVPVPEPLPSLVDLLKSHKRAKR</sequence>
<feature type="domain" description="DNA repair metallo-beta-lactamase" evidence="6">
    <location>
        <begin position="227"/>
        <end position="335"/>
    </location>
</feature>
<dbReference type="InterPro" id="IPR011084">
    <property type="entry name" value="DRMBL"/>
</dbReference>
<dbReference type="OrthoDB" id="262529at2759"/>
<evidence type="ECO:0000256" key="2">
    <source>
        <dbReference type="ARBA" id="ARBA00010304"/>
    </source>
</evidence>
<dbReference type="Gene3D" id="3.60.15.10">
    <property type="entry name" value="Ribonuclease Z/Hydroxyacylglutathione hydrolase-like"/>
    <property type="match status" value="1"/>
</dbReference>
<dbReference type="PANTHER" id="PTHR23240:SF31">
    <property type="entry name" value="DNA REPAIR METALLO-BETA-LACTAMASE FAMILY PROTEIN"/>
    <property type="match status" value="1"/>
</dbReference>
<dbReference type="SUPFAM" id="SSF56281">
    <property type="entry name" value="Metallo-hydrolase/oxidoreductase"/>
    <property type="match status" value="1"/>
</dbReference>